<dbReference type="EMBL" id="RJKM01000001">
    <property type="protein sequence ID" value="ROP41941.1"/>
    <property type="molecule type" value="Genomic_DNA"/>
</dbReference>
<accession>A0A3N1HHM5</accession>
<evidence type="ECO:0000313" key="2">
    <source>
        <dbReference type="Proteomes" id="UP000268727"/>
    </source>
</evidence>
<sequence>MTGYDYISAITGCTTDVGGRFAVRGPAFELLADGSVASGGPGRAPGPLDLLVSALVVNLLNVLRSDGDPDGDNPGTRAVNVRARTSRYTPNRLKVGRVLVEVLVDGLAEPDVELLLEQYRAGCRVLPAVSTVLDVDIRAVVPAPAG</sequence>
<keyword evidence="2" id="KW-1185">Reference proteome</keyword>
<dbReference type="RefSeq" id="WP_123746961.1">
    <property type="nucleotide sequence ID" value="NZ_RJKM01000001.1"/>
</dbReference>
<dbReference type="AlphaFoldDB" id="A0A3N1HHM5"/>
<comment type="caution">
    <text evidence="1">The sequence shown here is derived from an EMBL/GenBank/DDBJ whole genome shotgun (WGS) entry which is preliminary data.</text>
</comment>
<dbReference type="Proteomes" id="UP000268727">
    <property type="component" value="Unassembled WGS sequence"/>
</dbReference>
<protein>
    <recommendedName>
        <fullName evidence="3">OsmC-like protein</fullName>
    </recommendedName>
</protein>
<proteinExistence type="predicted"/>
<dbReference type="SUPFAM" id="SSF82784">
    <property type="entry name" value="OsmC-like"/>
    <property type="match status" value="1"/>
</dbReference>
<dbReference type="InterPro" id="IPR036102">
    <property type="entry name" value="OsmC/Ohrsf"/>
</dbReference>
<name>A0A3N1HHM5_9PSEU</name>
<evidence type="ECO:0008006" key="3">
    <source>
        <dbReference type="Google" id="ProtNLM"/>
    </source>
</evidence>
<reference evidence="1 2" key="1">
    <citation type="submission" date="2018-11" db="EMBL/GenBank/DDBJ databases">
        <title>Sequencing the genomes of 1000 actinobacteria strains.</title>
        <authorList>
            <person name="Klenk H.-P."/>
        </authorList>
    </citation>
    <scope>NUCLEOTIDE SEQUENCE [LARGE SCALE GENOMIC DNA]</scope>
    <source>
        <strain evidence="1 2">DSM 44231</strain>
    </source>
</reference>
<organism evidence="1 2">
    <name type="scientific">Saccharothrix texasensis</name>
    <dbReference type="NCBI Taxonomy" id="103734"/>
    <lineage>
        <taxon>Bacteria</taxon>
        <taxon>Bacillati</taxon>
        <taxon>Actinomycetota</taxon>
        <taxon>Actinomycetes</taxon>
        <taxon>Pseudonocardiales</taxon>
        <taxon>Pseudonocardiaceae</taxon>
        <taxon>Saccharothrix</taxon>
    </lineage>
</organism>
<evidence type="ECO:0000313" key="1">
    <source>
        <dbReference type="EMBL" id="ROP41941.1"/>
    </source>
</evidence>
<gene>
    <name evidence="1" type="ORF">EDD40_7427</name>
</gene>
<dbReference type="OrthoDB" id="3690212at2"/>